<evidence type="ECO:0000313" key="2">
    <source>
        <dbReference type="Proteomes" id="UP001278571"/>
    </source>
</evidence>
<gene>
    <name evidence="1" type="ORF">R2363_00755</name>
</gene>
<dbReference type="RefSeq" id="WP_319007328.1">
    <property type="nucleotide sequence ID" value="NZ_JAWJZF010000141.1"/>
</dbReference>
<protein>
    <submittedName>
        <fullName evidence="1">Uncharacterized protein</fullName>
    </submittedName>
</protein>
<reference evidence="1 2" key="1">
    <citation type="submission" date="2023-10" db="EMBL/GenBank/DDBJ databases">
        <authorList>
            <person name="Wang X.X."/>
        </authorList>
    </citation>
    <scope>NUCLEOTIDE SEQUENCE [LARGE SCALE GENOMIC DNA]</scope>
    <source>
        <strain evidence="1 2">NBRC 12816</strain>
    </source>
</reference>
<organism evidence="1 2">
    <name type="scientific">Streptomyces roseolus</name>
    <dbReference type="NCBI Taxonomy" id="67358"/>
    <lineage>
        <taxon>Bacteria</taxon>
        <taxon>Bacillati</taxon>
        <taxon>Actinomycetota</taxon>
        <taxon>Actinomycetes</taxon>
        <taxon>Kitasatosporales</taxon>
        <taxon>Streptomycetaceae</taxon>
        <taxon>Streptomyces</taxon>
    </lineage>
</organism>
<dbReference type="Proteomes" id="UP001278571">
    <property type="component" value="Unassembled WGS sequence"/>
</dbReference>
<dbReference type="EMBL" id="JAWJZF010000141">
    <property type="protein sequence ID" value="MDX2290724.1"/>
    <property type="molecule type" value="Genomic_DNA"/>
</dbReference>
<keyword evidence="2" id="KW-1185">Reference proteome</keyword>
<sequence>TIVIDQAHWNSRGITRDIQVKDVSENNDWTAVRVELSRSGSFGSIYPTHGFIYPRPDSGRIVTASTRAPMPELDPAPADLRRTLRRHRTEGAALEVAAAPGALRGLDLSVPGLLTDAPDRGVN</sequence>
<name>A0ABU4JZ01_9ACTN</name>
<feature type="non-terminal residue" evidence="1">
    <location>
        <position position="1"/>
    </location>
</feature>
<evidence type="ECO:0000313" key="1">
    <source>
        <dbReference type="EMBL" id="MDX2290724.1"/>
    </source>
</evidence>
<comment type="caution">
    <text evidence="1">The sequence shown here is derived from an EMBL/GenBank/DDBJ whole genome shotgun (WGS) entry which is preliminary data.</text>
</comment>
<accession>A0ABU4JZ01</accession>
<proteinExistence type="predicted"/>